<dbReference type="EMBL" id="CP136893">
    <property type="protein sequence ID" value="WOL03103.1"/>
    <property type="molecule type" value="Genomic_DNA"/>
</dbReference>
<evidence type="ECO:0000313" key="2">
    <source>
        <dbReference type="EMBL" id="WOL03103.1"/>
    </source>
</evidence>
<name>A0AAQ3QBK1_9LILI</name>
<sequence length="172" mass="18989">MTRRLSHPPMLIHSPSGSVPTLPSPVLRRQPLILREKPKANVGERFAEVAGQTTAECTAVLCCCPCGLANLIYAAAIKLPAGLVRRALRGKRKHRIGYLRKNGGYFRNRVSPLGDDDDEFNVHPGTLWVALRKDDGWPTVLAASPELVALEKEMSARFSSAGFWRSLSQKEM</sequence>
<protein>
    <submittedName>
        <fullName evidence="2">Uncharacterized protein</fullName>
    </submittedName>
</protein>
<gene>
    <name evidence="2" type="ORF">Cni_G11823</name>
</gene>
<evidence type="ECO:0000256" key="1">
    <source>
        <dbReference type="SAM" id="MobiDB-lite"/>
    </source>
</evidence>
<accession>A0AAQ3QBK1</accession>
<reference evidence="2 3" key="1">
    <citation type="submission" date="2023-10" db="EMBL/GenBank/DDBJ databases">
        <title>Chromosome-scale genome assembly provides insights into flower coloration mechanisms of Canna indica.</title>
        <authorList>
            <person name="Li C."/>
        </authorList>
    </citation>
    <scope>NUCLEOTIDE SEQUENCE [LARGE SCALE GENOMIC DNA]</scope>
    <source>
        <tissue evidence="2">Flower</tissue>
    </source>
</reference>
<keyword evidence="3" id="KW-1185">Reference proteome</keyword>
<feature type="region of interest" description="Disordered" evidence="1">
    <location>
        <begin position="1"/>
        <end position="21"/>
    </location>
</feature>
<dbReference type="PANTHER" id="PTHR33264">
    <property type="entry name" value="EXPRESSED PROTEIN"/>
    <property type="match status" value="1"/>
</dbReference>
<dbReference type="PANTHER" id="PTHR33264:SF8">
    <property type="entry name" value="EXPRESSED PROTEIN"/>
    <property type="match status" value="1"/>
</dbReference>
<proteinExistence type="predicted"/>
<organism evidence="2 3">
    <name type="scientific">Canna indica</name>
    <name type="common">Indian-shot</name>
    <dbReference type="NCBI Taxonomy" id="4628"/>
    <lineage>
        <taxon>Eukaryota</taxon>
        <taxon>Viridiplantae</taxon>
        <taxon>Streptophyta</taxon>
        <taxon>Embryophyta</taxon>
        <taxon>Tracheophyta</taxon>
        <taxon>Spermatophyta</taxon>
        <taxon>Magnoliopsida</taxon>
        <taxon>Liliopsida</taxon>
        <taxon>Zingiberales</taxon>
        <taxon>Cannaceae</taxon>
        <taxon>Canna</taxon>
    </lineage>
</organism>
<dbReference type="Proteomes" id="UP001327560">
    <property type="component" value="Chromosome 4"/>
</dbReference>
<evidence type="ECO:0000313" key="3">
    <source>
        <dbReference type="Proteomes" id="UP001327560"/>
    </source>
</evidence>
<dbReference type="AlphaFoldDB" id="A0AAQ3QBK1"/>